<dbReference type="Proteomes" id="UP000773614">
    <property type="component" value="Unassembled WGS sequence"/>
</dbReference>
<dbReference type="RefSeq" id="WP_161139864.1">
    <property type="nucleotide sequence ID" value="NZ_SPKJ01000016.1"/>
</dbReference>
<name>A0A964T3G0_9HYPH</name>
<evidence type="ECO:0000313" key="1">
    <source>
        <dbReference type="EMBL" id="MYZ47515.1"/>
    </source>
</evidence>
<keyword evidence="2" id="KW-1185">Reference proteome</keyword>
<accession>A0A964T3G0</accession>
<proteinExistence type="predicted"/>
<evidence type="ECO:0000313" key="2">
    <source>
        <dbReference type="Proteomes" id="UP000773614"/>
    </source>
</evidence>
<gene>
    <name evidence="1" type="ORF">E4O86_07295</name>
</gene>
<sequence>MTPNADVNDRGSIERLYPYAAFEADAGANSMAKAETRHGIRIETVPDASGAFRIARASHAPADFEEMKAHGFVCPYMGRAYGFFRLSGGMRGAVTEERDIFDPLRDEYEGFIDTIIGTARELARAPAPTREN</sequence>
<dbReference type="AlphaFoldDB" id="A0A964T3G0"/>
<dbReference type="OrthoDB" id="7307085at2"/>
<dbReference type="EMBL" id="SPKJ01000016">
    <property type="protein sequence ID" value="MYZ47515.1"/>
    <property type="molecule type" value="Genomic_DNA"/>
</dbReference>
<comment type="caution">
    <text evidence="1">The sequence shown here is derived from an EMBL/GenBank/DDBJ whole genome shotgun (WGS) entry which is preliminary data.</text>
</comment>
<protein>
    <submittedName>
        <fullName evidence="1">Uncharacterized protein</fullName>
    </submittedName>
</protein>
<reference evidence="1" key="1">
    <citation type="submission" date="2019-03" db="EMBL/GenBank/DDBJ databases">
        <title>Afifella sp. nov., isolated from activated sludge.</title>
        <authorList>
            <person name="Li Q."/>
            <person name="Liu Y."/>
        </authorList>
    </citation>
    <scope>NUCLEOTIDE SEQUENCE</scope>
    <source>
        <strain evidence="1">L72</strain>
    </source>
</reference>
<organism evidence="1 2">
    <name type="scientific">Propylenella binzhouense</name>
    <dbReference type="NCBI Taxonomy" id="2555902"/>
    <lineage>
        <taxon>Bacteria</taxon>
        <taxon>Pseudomonadati</taxon>
        <taxon>Pseudomonadota</taxon>
        <taxon>Alphaproteobacteria</taxon>
        <taxon>Hyphomicrobiales</taxon>
        <taxon>Propylenellaceae</taxon>
        <taxon>Propylenella</taxon>
    </lineage>
</organism>